<protein>
    <submittedName>
        <fullName evidence="1">Uncharacterized protein</fullName>
    </submittedName>
</protein>
<proteinExistence type="predicted"/>
<dbReference type="EMBL" id="ML976671">
    <property type="protein sequence ID" value="KAF1975264.1"/>
    <property type="molecule type" value="Genomic_DNA"/>
</dbReference>
<dbReference type="AlphaFoldDB" id="A0A6A5VDM9"/>
<keyword evidence="2" id="KW-1185">Reference proteome</keyword>
<organism evidence="1 2">
    <name type="scientific">Bimuria novae-zelandiae CBS 107.79</name>
    <dbReference type="NCBI Taxonomy" id="1447943"/>
    <lineage>
        <taxon>Eukaryota</taxon>
        <taxon>Fungi</taxon>
        <taxon>Dikarya</taxon>
        <taxon>Ascomycota</taxon>
        <taxon>Pezizomycotina</taxon>
        <taxon>Dothideomycetes</taxon>
        <taxon>Pleosporomycetidae</taxon>
        <taxon>Pleosporales</taxon>
        <taxon>Massarineae</taxon>
        <taxon>Didymosphaeriaceae</taxon>
        <taxon>Bimuria</taxon>
    </lineage>
</organism>
<sequence length="204" mass="23139">MTIPVTNSPAVQILENGLLDLRETPDHLKSIVYKNAFESPLLQIPAEIRLMIFEYATCDVELWIDYNYTSKALKWYTTEINGKKQYMDTLEFPLRVARCITSWLSIDSVAKLGHSPDEDRFLRGSEAYSVIEPLPHPALKFPTLEEVVIRWGGDSMVLFTHGNLDRMVRSRSGVYRDLAGQVGNLKEIICMAIGNQVKITGAYL</sequence>
<dbReference type="OrthoDB" id="5413827at2759"/>
<evidence type="ECO:0000313" key="1">
    <source>
        <dbReference type="EMBL" id="KAF1975264.1"/>
    </source>
</evidence>
<dbReference type="Proteomes" id="UP000800036">
    <property type="component" value="Unassembled WGS sequence"/>
</dbReference>
<reference evidence="1" key="1">
    <citation type="journal article" date="2020" name="Stud. Mycol.">
        <title>101 Dothideomycetes genomes: a test case for predicting lifestyles and emergence of pathogens.</title>
        <authorList>
            <person name="Haridas S."/>
            <person name="Albert R."/>
            <person name="Binder M."/>
            <person name="Bloem J."/>
            <person name="Labutti K."/>
            <person name="Salamov A."/>
            <person name="Andreopoulos B."/>
            <person name="Baker S."/>
            <person name="Barry K."/>
            <person name="Bills G."/>
            <person name="Bluhm B."/>
            <person name="Cannon C."/>
            <person name="Castanera R."/>
            <person name="Culley D."/>
            <person name="Daum C."/>
            <person name="Ezra D."/>
            <person name="Gonzalez J."/>
            <person name="Henrissat B."/>
            <person name="Kuo A."/>
            <person name="Liang C."/>
            <person name="Lipzen A."/>
            <person name="Lutzoni F."/>
            <person name="Magnuson J."/>
            <person name="Mondo S."/>
            <person name="Nolan M."/>
            <person name="Ohm R."/>
            <person name="Pangilinan J."/>
            <person name="Park H.-J."/>
            <person name="Ramirez L."/>
            <person name="Alfaro M."/>
            <person name="Sun H."/>
            <person name="Tritt A."/>
            <person name="Yoshinaga Y."/>
            <person name="Zwiers L.-H."/>
            <person name="Turgeon B."/>
            <person name="Goodwin S."/>
            <person name="Spatafora J."/>
            <person name="Crous P."/>
            <person name="Grigoriev I."/>
        </authorList>
    </citation>
    <scope>NUCLEOTIDE SEQUENCE</scope>
    <source>
        <strain evidence="1">CBS 107.79</strain>
    </source>
</reference>
<evidence type="ECO:0000313" key="2">
    <source>
        <dbReference type="Proteomes" id="UP000800036"/>
    </source>
</evidence>
<gene>
    <name evidence="1" type="ORF">BU23DRAFT_634399</name>
</gene>
<accession>A0A6A5VDM9</accession>
<name>A0A6A5VDM9_9PLEO</name>